<feature type="domain" description="NAD-dependent epimerase/dehydratase" evidence="1">
    <location>
        <begin position="3"/>
        <end position="223"/>
    </location>
</feature>
<dbReference type="AlphaFoldDB" id="A0A7W9J4R4"/>
<dbReference type="GO" id="GO:0005737">
    <property type="term" value="C:cytoplasm"/>
    <property type="evidence" value="ECO:0007669"/>
    <property type="project" value="TreeGrafter"/>
</dbReference>
<proteinExistence type="predicted"/>
<evidence type="ECO:0000313" key="2">
    <source>
        <dbReference type="EMBL" id="MBB5835611.1"/>
    </source>
</evidence>
<dbReference type="PANTHER" id="PTHR48079">
    <property type="entry name" value="PROTEIN YEEZ"/>
    <property type="match status" value="1"/>
</dbReference>
<dbReference type="GO" id="GO:0004029">
    <property type="term" value="F:aldehyde dehydrogenase (NAD+) activity"/>
    <property type="evidence" value="ECO:0007669"/>
    <property type="project" value="TreeGrafter"/>
</dbReference>
<keyword evidence="3" id="KW-1185">Reference proteome</keyword>
<name>A0A7W9J4R4_9ACTN</name>
<dbReference type="SUPFAM" id="SSF51735">
    <property type="entry name" value="NAD(P)-binding Rossmann-fold domains"/>
    <property type="match status" value="1"/>
</dbReference>
<sequence>MRVLVTGATGFVGSAVVRRLRAADHDVIGLVRDPARASAVAATGAILRQGDMREPATYVPVVHEVDAVVHAAMLAVPGRLNRRRADELFDADAVMTRALADACAEHGRRLVYTGGCFDWGDHGEEWIDESTPLTPSPLGVGHARMAAELERRHRDDGLDVVRLSPGFVYGPGGLFASAFVEQAEKGRLRCIGGGQNWWSCIHVDDLADAFVAALERARPGTAYAVVDDEPLRLRELTDLVTDAMGGKRVGTVSPRLIGLLIGGTLVASLTTSFRIRGTRIREELGWAPRRLRFRDHVAETVEAMTVRS</sequence>
<dbReference type="EMBL" id="JACHMY010000001">
    <property type="protein sequence ID" value="MBB5835611.1"/>
    <property type="molecule type" value="Genomic_DNA"/>
</dbReference>
<gene>
    <name evidence="2" type="ORF">HDA39_002345</name>
</gene>
<organism evidence="2 3">
    <name type="scientific">Kribbella italica</name>
    <dbReference type="NCBI Taxonomy" id="1540520"/>
    <lineage>
        <taxon>Bacteria</taxon>
        <taxon>Bacillati</taxon>
        <taxon>Actinomycetota</taxon>
        <taxon>Actinomycetes</taxon>
        <taxon>Propionibacteriales</taxon>
        <taxon>Kribbellaceae</taxon>
        <taxon>Kribbella</taxon>
    </lineage>
</organism>
<dbReference type="Gene3D" id="3.40.50.720">
    <property type="entry name" value="NAD(P)-binding Rossmann-like Domain"/>
    <property type="match status" value="1"/>
</dbReference>
<reference evidence="2 3" key="1">
    <citation type="submission" date="2020-08" db="EMBL/GenBank/DDBJ databases">
        <title>Sequencing the genomes of 1000 actinobacteria strains.</title>
        <authorList>
            <person name="Klenk H.-P."/>
        </authorList>
    </citation>
    <scope>NUCLEOTIDE SEQUENCE [LARGE SCALE GENOMIC DNA]</scope>
    <source>
        <strain evidence="2 3">DSM 28967</strain>
    </source>
</reference>
<dbReference type="RefSeq" id="WP_184795237.1">
    <property type="nucleotide sequence ID" value="NZ_JACHMY010000001.1"/>
</dbReference>
<dbReference type="InterPro" id="IPR001509">
    <property type="entry name" value="Epimerase_deHydtase"/>
</dbReference>
<dbReference type="Proteomes" id="UP000549971">
    <property type="component" value="Unassembled WGS sequence"/>
</dbReference>
<accession>A0A7W9J4R4</accession>
<dbReference type="PANTHER" id="PTHR48079:SF6">
    <property type="entry name" value="NAD(P)-BINDING DOMAIN-CONTAINING PROTEIN-RELATED"/>
    <property type="match status" value="1"/>
</dbReference>
<evidence type="ECO:0000259" key="1">
    <source>
        <dbReference type="Pfam" id="PF01370"/>
    </source>
</evidence>
<dbReference type="InterPro" id="IPR036291">
    <property type="entry name" value="NAD(P)-bd_dom_sf"/>
</dbReference>
<evidence type="ECO:0000313" key="3">
    <source>
        <dbReference type="Proteomes" id="UP000549971"/>
    </source>
</evidence>
<protein>
    <submittedName>
        <fullName evidence="2">Nucleoside-diphosphate-sugar epimerase</fullName>
    </submittedName>
</protein>
<dbReference type="InterPro" id="IPR051783">
    <property type="entry name" value="NAD(P)-dependent_oxidoreduct"/>
</dbReference>
<comment type="caution">
    <text evidence="2">The sequence shown here is derived from an EMBL/GenBank/DDBJ whole genome shotgun (WGS) entry which is preliminary data.</text>
</comment>
<dbReference type="Pfam" id="PF01370">
    <property type="entry name" value="Epimerase"/>
    <property type="match status" value="1"/>
</dbReference>